<evidence type="ECO:0000313" key="1">
    <source>
        <dbReference type="EMBL" id="KNE28936.1"/>
    </source>
</evidence>
<dbReference type="PANTHER" id="PTHR42905:SF5">
    <property type="entry name" value="CARBOXYVINYL-CARBOXYPHOSPHONATE PHOSPHORYLMUTASE, CHLOROPLASTIC"/>
    <property type="match status" value="1"/>
</dbReference>
<dbReference type="PROSITE" id="PS00161">
    <property type="entry name" value="ISOCITRATE_LYASE"/>
    <property type="match status" value="1"/>
</dbReference>
<name>A0AAW3I8P3_9BURK</name>
<dbReference type="SUPFAM" id="SSF51621">
    <property type="entry name" value="Phosphoenolpyruvate/pyruvate domain"/>
    <property type="match status" value="1"/>
</dbReference>
<reference evidence="1 2" key="1">
    <citation type="submission" date="2015-07" db="EMBL/GenBank/DDBJ databases">
        <title>Draft genome of Achromobacter spanius.</title>
        <authorList>
            <person name="Wang X."/>
        </authorList>
    </citation>
    <scope>NUCLEOTIDE SEQUENCE [LARGE SCALE GENOMIC DNA]</scope>
    <source>
        <strain evidence="1 2">CGMCC9173</strain>
    </source>
</reference>
<protein>
    <submittedName>
        <fullName evidence="1">Isocitrate lyase</fullName>
    </submittedName>
</protein>
<dbReference type="InterPro" id="IPR018523">
    <property type="entry name" value="Isocitrate_lyase_ph_CS"/>
</dbReference>
<dbReference type="GO" id="GO:0016833">
    <property type="term" value="F:oxo-acid-lyase activity"/>
    <property type="evidence" value="ECO:0007669"/>
    <property type="project" value="UniProtKB-ARBA"/>
</dbReference>
<proteinExistence type="predicted"/>
<dbReference type="CDD" id="cd00377">
    <property type="entry name" value="ICL_PEPM"/>
    <property type="match status" value="1"/>
</dbReference>
<dbReference type="InterPro" id="IPR015813">
    <property type="entry name" value="Pyrv/PenolPyrv_kinase-like_dom"/>
</dbReference>
<dbReference type="Gene3D" id="3.20.20.60">
    <property type="entry name" value="Phosphoenolpyruvate-binding domains"/>
    <property type="match status" value="1"/>
</dbReference>
<dbReference type="PANTHER" id="PTHR42905">
    <property type="entry name" value="PHOSPHOENOLPYRUVATE CARBOXYLASE"/>
    <property type="match status" value="1"/>
</dbReference>
<dbReference type="Proteomes" id="UP000037511">
    <property type="component" value="Unassembled WGS sequence"/>
</dbReference>
<sequence length="282" mass="30075">MKPGALLRQHLADGIVVAPGAYDGMSARLVAMAGFNAVYASGGAIARAAGYPDIGLLSFTEVMDRVEKIVDASGLPVVADADTGFGGSANVERTVRIMERAGVAAFHIEDQSFPKRCGHLDDKSLVDVEEMCRKVHIARQTLSDADTLVIARTDAIAVEGFDAAITRAERYLKAGADMLFVEAPETLAQIRAIADRLPGLKLINMFHGGKTPLVPLPDLAAMGYRLAIIPSDLQRAAIHAMQATLAAIKQTGDSSALADQLTSFKEREAIVQTQRYLALDTE</sequence>
<dbReference type="Pfam" id="PF13714">
    <property type="entry name" value="PEP_mutase"/>
    <property type="match status" value="1"/>
</dbReference>
<evidence type="ECO:0000313" key="2">
    <source>
        <dbReference type="Proteomes" id="UP000037511"/>
    </source>
</evidence>
<dbReference type="InterPro" id="IPR039556">
    <property type="entry name" value="ICL/PEPM"/>
</dbReference>
<accession>A0AAW3I8P3</accession>
<gene>
    <name evidence="1" type="ORF">AFM18_04705</name>
</gene>
<dbReference type="AlphaFoldDB" id="A0AAW3I8P3"/>
<dbReference type="EMBL" id="LGVG01000004">
    <property type="protein sequence ID" value="KNE28936.1"/>
    <property type="molecule type" value="Genomic_DNA"/>
</dbReference>
<organism evidence="1 2">
    <name type="scientific">Achromobacter spanius</name>
    <dbReference type="NCBI Taxonomy" id="217203"/>
    <lineage>
        <taxon>Bacteria</taxon>
        <taxon>Pseudomonadati</taxon>
        <taxon>Pseudomonadota</taxon>
        <taxon>Betaproteobacteria</taxon>
        <taxon>Burkholderiales</taxon>
        <taxon>Alcaligenaceae</taxon>
        <taxon>Achromobacter</taxon>
    </lineage>
</organism>
<comment type="caution">
    <text evidence="1">The sequence shown here is derived from an EMBL/GenBank/DDBJ whole genome shotgun (WGS) entry which is preliminary data.</text>
</comment>
<dbReference type="InterPro" id="IPR040442">
    <property type="entry name" value="Pyrv_kinase-like_dom_sf"/>
</dbReference>
<keyword evidence="1" id="KW-0456">Lyase</keyword>